<evidence type="ECO:0000256" key="1">
    <source>
        <dbReference type="ARBA" id="ARBA00004305"/>
    </source>
</evidence>
<dbReference type="PANTHER" id="PTHR13675:SF1">
    <property type="entry name" value="SUCCINATE DEHYDROGENASE ASSEMBLY FACTOR 1, MITOCHONDRIAL"/>
    <property type="match status" value="1"/>
</dbReference>
<comment type="similarity">
    <text evidence="4">Belongs to the complex I LYR family. SDHAF1 subfamily.</text>
</comment>
<keyword evidence="2" id="KW-0496">Mitochondrion</keyword>
<organism evidence="6 7">
    <name type="scientific">Mitosporidium daphniae</name>
    <dbReference type="NCBI Taxonomy" id="1485682"/>
    <lineage>
        <taxon>Eukaryota</taxon>
        <taxon>Fungi</taxon>
        <taxon>Fungi incertae sedis</taxon>
        <taxon>Microsporidia</taxon>
        <taxon>Mitosporidium</taxon>
    </lineage>
</organism>
<keyword evidence="7" id="KW-1185">Reference proteome</keyword>
<dbReference type="VEuPathDB" id="MicrosporidiaDB:DI09_25p130"/>
<sequence length="87" mass="9848">MAYSGLQLKVLAFAREALRACGKRGDPVLRERFRAYVMGEFRANSRRVSKSDFATIEYMLRIGRKRLDNMLSDPSVTAVHFKHLGGG</sequence>
<dbReference type="InterPro" id="IPR008011">
    <property type="entry name" value="Complex1_LYR_dom"/>
</dbReference>
<evidence type="ECO:0000256" key="4">
    <source>
        <dbReference type="ARBA" id="ARBA00025715"/>
    </source>
</evidence>
<protein>
    <recommendedName>
        <fullName evidence="5">Complex 1 LYR protein domain-containing protein</fullName>
    </recommendedName>
</protein>
<dbReference type="HOGENOM" id="CLU_154777_1_1_1"/>
<dbReference type="GeneID" id="25259251"/>
<dbReference type="Proteomes" id="UP000029725">
    <property type="component" value="Unassembled WGS sequence"/>
</dbReference>
<dbReference type="Pfam" id="PF05347">
    <property type="entry name" value="Complex1_LYR"/>
    <property type="match status" value="1"/>
</dbReference>
<name>A0A098VS37_9MICR</name>
<evidence type="ECO:0000313" key="7">
    <source>
        <dbReference type="Proteomes" id="UP000029725"/>
    </source>
</evidence>
<accession>A0A098VS37</accession>
<evidence type="ECO:0000256" key="3">
    <source>
        <dbReference type="ARBA" id="ARBA00023186"/>
    </source>
</evidence>
<dbReference type="RefSeq" id="XP_013238280.1">
    <property type="nucleotide sequence ID" value="XM_013382826.1"/>
</dbReference>
<gene>
    <name evidence="6" type="ORF">DI09_25p130</name>
</gene>
<dbReference type="CDD" id="cd20268">
    <property type="entry name" value="Complex1_LYR_SDHAF1_LYRM8"/>
    <property type="match status" value="1"/>
</dbReference>
<dbReference type="InterPro" id="IPR045295">
    <property type="entry name" value="Complex1_LYR_SDHAF1_LYRM8"/>
</dbReference>
<keyword evidence="3" id="KW-0143">Chaperone</keyword>
<dbReference type="GO" id="GO:0005759">
    <property type="term" value="C:mitochondrial matrix"/>
    <property type="evidence" value="ECO:0007669"/>
    <property type="project" value="UniProtKB-SubCell"/>
</dbReference>
<evidence type="ECO:0000313" key="6">
    <source>
        <dbReference type="EMBL" id="KGG51853.1"/>
    </source>
</evidence>
<dbReference type="GO" id="GO:0034553">
    <property type="term" value="P:mitochondrial respiratory chain complex II assembly"/>
    <property type="evidence" value="ECO:0007669"/>
    <property type="project" value="InterPro"/>
</dbReference>
<reference evidence="6 7" key="1">
    <citation type="submission" date="2014-04" db="EMBL/GenBank/DDBJ databases">
        <title>A new species of microsporidia sheds light on the evolution of extreme parasitism.</title>
        <authorList>
            <person name="Haag K.L."/>
            <person name="James T.Y."/>
            <person name="Larsson R."/>
            <person name="Schaer T.M."/>
            <person name="Refardt D."/>
            <person name="Pombert J.-F."/>
            <person name="Ebert D."/>
        </authorList>
    </citation>
    <scope>NUCLEOTIDE SEQUENCE [LARGE SCALE GENOMIC DNA]</scope>
    <source>
        <strain evidence="6 7">UGP3</strain>
        <tissue evidence="6">Spores</tissue>
    </source>
</reference>
<proteinExistence type="inferred from homology"/>
<dbReference type="PANTHER" id="PTHR13675">
    <property type="entry name" value="LYR MOTIF-CONTAINING PROTEIN 2"/>
    <property type="match status" value="1"/>
</dbReference>
<dbReference type="AlphaFoldDB" id="A0A098VS37"/>
<comment type="subcellular location">
    <subcellularLocation>
        <location evidence="1">Mitochondrion matrix</location>
    </subcellularLocation>
</comment>
<feature type="domain" description="Complex 1 LYR protein" evidence="5">
    <location>
        <begin position="15"/>
        <end position="68"/>
    </location>
</feature>
<evidence type="ECO:0000259" key="5">
    <source>
        <dbReference type="Pfam" id="PF05347"/>
    </source>
</evidence>
<dbReference type="OrthoDB" id="273010at2759"/>
<evidence type="ECO:0000256" key="2">
    <source>
        <dbReference type="ARBA" id="ARBA00023128"/>
    </source>
</evidence>
<dbReference type="EMBL" id="JMKJ01000177">
    <property type="protein sequence ID" value="KGG51853.1"/>
    <property type="molecule type" value="Genomic_DNA"/>
</dbReference>
<comment type="caution">
    <text evidence="6">The sequence shown here is derived from an EMBL/GenBank/DDBJ whole genome shotgun (WGS) entry which is preliminary data.</text>
</comment>